<evidence type="ECO:0000313" key="1">
    <source>
        <dbReference type="EMBL" id="HGL40750.1"/>
    </source>
</evidence>
<comment type="caution">
    <text evidence="2">The sequence shown here is derived from an EMBL/GenBank/DDBJ whole genome shotgun (WGS) entry which is preliminary data.</text>
</comment>
<sequence length="227" mass="25967">MVLSAKIFEIKQQTSFDEIATKLRDFRVVEHQKHGDVDFELVTDVSRLDLRNGMLFGLFSRDKVIYVNQRGEVKPVLKTIQATVFFHNQNNKTYLTVVQNKHFANYVASILSHHLFLNYRSIAEARIPSENLQKYHEANPEATKVIFFDSLDYPGVDKVALYGPSLISTGKYEEYLAHGKIWYLVFSVKGSNAVLGVTRNCVVVSFSRMSEAQFIEYVVANVFPLMS</sequence>
<dbReference type="AlphaFoldDB" id="A0A7C4E3I0"/>
<protein>
    <submittedName>
        <fullName evidence="2">Uncharacterized protein</fullName>
    </submittedName>
</protein>
<reference evidence="2" key="1">
    <citation type="journal article" date="2020" name="mSystems">
        <title>Genome- and Community-Level Interaction Insights into Carbon Utilization and Element Cycling Functions of Hydrothermarchaeota in Hydrothermal Sediment.</title>
        <authorList>
            <person name="Zhou Z."/>
            <person name="Liu Y."/>
            <person name="Xu W."/>
            <person name="Pan J."/>
            <person name="Luo Z.H."/>
            <person name="Li M."/>
        </authorList>
    </citation>
    <scope>NUCLEOTIDE SEQUENCE [LARGE SCALE GENOMIC DNA]</scope>
    <source>
        <strain evidence="2">SpSt-613</strain>
        <strain evidence="1">SpSt-669</strain>
    </source>
</reference>
<dbReference type="EMBL" id="DTCM01000046">
    <property type="protein sequence ID" value="HGL40750.1"/>
    <property type="molecule type" value="Genomic_DNA"/>
</dbReference>
<name>A0A7C4E3I0_CALS0</name>
<proteinExistence type="predicted"/>
<dbReference type="EMBL" id="DTAD01000087">
    <property type="protein sequence ID" value="HGN91056.1"/>
    <property type="molecule type" value="Genomic_DNA"/>
</dbReference>
<gene>
    <name evidence="2" type="ORF">ENT82_08060</name>
    <name evidence="1" type="ORF">ENU43_03695</name>
</gene>
<evidence type="ECO:0000313" key="2">
    <source>
        <dbReference type="EMBL" id="HGN91056.1"/>
    </source>
</evidence>
<organism evidence="2">
    <name type="scientific">Caldiarchaeum subterraneum</name>
    <dbReference type="NCBI Taxonomy" id="311458"/>
    <lineage>
        <taxon>Archaea</taxon>
        <taxon>Nitrososphaerota</taxon>
        <taxon>Candidatus Caldarchaeales</taxon>
        <taxon>Candidatus Caldarchaeaceae</taxon>
        <taxon>Candidatus Caldarchaeum</taxon>
    </lineage>
</organism>
<accession>A0A7C4E3I0</accession>